<keyword evidence="1" id="KW-0175">Coiled coil</keyword>
<organism evidence="2 3">
    <name type="scientific">Massilia timonae</name>
    <dbReference type="NCBI Taxonomy" id="47229"/>
    <lineage>
        <taxon>Bacteria</taxon>
        <taxon>Pseudomonadati</taxon>
        <taxon>Pseudomonadota</taxon>
        <taxon>Betaproteobacteria</taxon>
        <taxon>Burkholderiales</taxon>
        <taxon>Oxalobacteraceae</taxon>
        <taxon>Telluria group</taxon>
        <taxon>Massilia</taxon>
    </lineage>
</organism>
<dbReference type="EMBL" id="JRYB01000001">
    <property type="protein sequence ID" value="OIJ43997.1"/>
    <property type="molecule type" value="Genomic_DNA"/>
</dbReference>
<name>A0A1S2NFX4_9BURK</name>
<dbReference type="Proteomes" id="UP000180246">
    <property type="component" value="Unassembled WGS sequence"/>
</dbReference>
<evidence type="ECO:0000313" key="3">
    <source>
        <dbReference type="Proteomes" id="UP000180246"/>
    </source>
</evidence>
<comment type="caution">
    <text evidence="2">The sequence shown here is derived from an EMBL/GenBank/DDBJ whole genome shotgun (WGS) entry which is preliminary data.</text>
</comment>
<dbReference type="AlphaFoldDB" id="A0A1S2NFX4"/>
<protein>
    <submittedName>
        <fullName evidence="2">Uncharacterized protein</fullName>
    </submittedName>
</protein>
<evidence type="ECO:0000256" key="1">
    <source>
        <dbReference type="SAM" id="Coils"/>
    </source>
</evidence>
<evidence type="ECO:0000313" key="2">
    <source>
        <dbReference type="EMBL" id="OIJ43997.1"/>
    </source>
</evidence>
<gene>
    <name evidence="2" type="ORF">LO55_1845</name>
</gene>
<dbReference type="RefSeq" id="WP_143054487.1">
    <property type="nucleotide sequence ID" value="NZ_JRYB01000001.1"/>
</dbReference>
<feature type="coiled-coil region" evidence="1">
    <location>
        <begin position="304"/>
        <end position="362"/>
    </location>
</feature>
<accession>A0A1S2NFX4</accession>
<proteinExistence type="predicted"/>
<sequence length="434" mass="49055">MNKIEKTSSTTKENKTSPTDVILTETVSVTYIFRIVSTKSLTLPYAVEIDGKVRDDFKSKPALLKTLSGKIDIRNLKPNQSIRLFLNSDADPRNRNKPVYQITTSTKNIVVEINEKLGKHSGDEKLIKDNKKSSETVDVYTALLTGDIWMKISHKYSISDVNGILANEPDKTIKQTVSKIYSGLDEPNLLICHSAGEINIIFQDSDNCVKNISDEYNLLKEGLTRVHPAGYAALFIAAREAKVQRLVLTSTWRPLLGSIAHRAGLGLDVSYIDSELLNRQELRKKSAVDTNAVSEREKILFADLEKLKSNKESLGKSLEKANKDALLEKEDSSALMNSRTNTRKIKEEYDHNEIQLKKAEIEWLTERDKNESSIVRRFREALASNKYVGQLFDPWFMDVSTQDSSPAIPNLQKNENEKLHAHHLHITAHEPKIL</sequence>
<reference evidence="2 3" key="1">
    <citation type="submission" date="2014-10" db="EMBL/GenBank/DDBJ databases">
        <authorList>
            <person name="Seo M.-J."/>
            <person name="Seok Y.J."/>
            <person name="Cha I.-T."/>
        </authorList>
    </citation>
    <scope>NUCLEOTIDE SEQUENCE [LARGE SCALE GENOMIC DNA]</scope>
    <source>
        <strain evidence="2 3">NEU</strain>
    </source>
</reference>